<sequence>MMQTCRVLYQAGIPLLLHRVDLHLDWCSSPNDLSQMLNSFSLFISADPTRRSLLVRELSIAIEQRRNIDSQSIRTFAQVLKQFHNLIALSVSDVEYWFSLLDSSFEDAVCALPNLCAVNFNSPNDDLEINMTATARVLNRLASPVRLLDLECPSPSAQDLFGILRNLAPTLEYLTIRNLTLTSNDIVFPRLKAVALHGIAGEDVSESIPPLIASAPNLRTLELFDHGYQSIEEARENNILAQQQRQSWPMLDNVTGPLHSLYALGLQCRARAVRIQYFGMEDVESYRQMQCVLQDMRPSTLSMFGGPISH</sequence>
<gene>
    <name evidence="1" type="ORF">QCA50_014394</name>
</gene>
<evidence type="ECO:0000313" key="1">
    <source>
        <dbReference type="EMBL" id="KAK7682594.1"/>
    </source>
</evidence>
<accession>A0AAW0FUA2</accession>
<proteinExistence type="predicted"/>
<dbReference type="AlphaFoldDB" id="A0AAW0FUA2"/>
<dbReference type="InterPro" id="IPR032675">
    <property type="entry name" value="LRR_dom_sf"/>
</dbReference>
<organism evidence="1 2">
    <name type="scientific">Cerrena zonata</name>
    <dbReference type="NCBI Taxonomy" id="2478898"/>
    <lineage>
        <taxon>Eukaryota</taxon>
        <taxon>Fungi</taxon>
        <taxon>Dikarya</taxon>
        <taxon>Basidiomycota</taxon>
        <taxon>Agaricomycotina</taxon>
        <taxon>Agaricomycetes</taxon>
        <taxon>Polyporales</taxon>
        <taxon>Cerrenaceae</taxon>
        <taxon>Cerrena</taxon>
    </lineage>
</organism>
<comment type="caution">
    <text evidence="1">The sequence shown here is derived from an EMBL/GenBank/DDBJ whole genome shotgun (WGS) entry which is preliminary data.</text>
</comment>
<reference evidence="1 2" key="1">
    <citation type="submission" date="2022-09" db="EMBL/GenBank/DDBJ databases">
        <authorList>
            <person name="Palmer J.M."/>
        </authorList>
    </citation>
    <scope>NUCLEOTIDE SEQUENCE [LARGE SCALE GENOMIC DNA]</scope>
    <source>
        <strain evidence="1 2">DSM 7382</strain>
    </source>
</reference>
<dbReference type="SUPFAM" id="SSF52047">
    <property type="entry name" value="RNI-like"/>
    <property type="match status" value="1"/>
</dbReference>
<dbReference type="EMBL" id="JASBNA010000035">
    <property type="protein sequence ID" value="KAK7682594.1"/>
    <property type="molecule type" value="Genomic_DNA"/>
</dbReference>
<dbReference type="Proteomes" id="UP001385951">
    <property type="component" value="Unassembled WGS sequence"/>
</dbReference>
<protein>
    <submittedName>
        <fullName evidence="1">Uncharacterized protein</fullName>
    </submittedName>
</protein>
<keyword evidence="2" id="KW-1185">Reference proteome</keyword>
<evidence type="ECO:0000313" key="2">
    <source>
        <dbReference type="Proteomes" id="UP001385951"/>
    </source>
</evidence>
<name>A0AAW0FUA2_9APHY</name>
<dbReference type="Gene3D" id="3.80.10.10">
    <property type="entry name" value="Ribonuclease Inhibitor"/>
    <property type="match status" value="1"/>
</dbReference>